<dbReference type="Pfam" id="PF00702">
    <property type="entry name" value="Hydrolase"/>
    <property type="match status" value="1"/>
</dbReference>
<dbReference type="GO" id="GO:0005524">
    <property type="term" value="F:ATP binding"/>
    <property type="evidence" value="ECO:0007669"/>
    <property type="project" value="InterPro"/>
</dbReference>
<dbReference type="GO" id="GO:0043682">
    <property type="term" value="F:P-type divalent copper transporter activity"/>
    <property type="evidence" value="ECO:0007669"/>
    <property type="project" value="TreeGrafter"/>
</dbReference>
<evidence type="ECO:0000256" key="7">
    <source>
        <dbReference type="ARBA" id="ARBA00022723"/>
    </source>
</evidence>
<keyword evidence="10 13" id="KW-1133">Transmembrane helix</keyword>
<dbReference type="Gene3D" id="3.40.1110.10">
    <property type="entry name" value="Calcium-transporting ATPase, cytoplasmic domain N"/>
    <property type="match status" value="1"/>
</dbReference>
<keyword evidence="8" id="KW-0460">Magnesium</keyword>
<dbReference type="SUPFAM" id="SSF81665">
    <property type="entry name" value="Calcium ATPase, transmembrane domain M"/>
    <property type="match status" value="1"/>
</dbReference>
<dbReference type="InterPro" id="IPR021993">
    <property type="entry name" value="ATPase-cat-bd"/>
</dbReference>
<dbReference type="PROSITE" id="PS00154">
    <property type="entry name" value="ATPASE_E1_E2"/>
    <property type="match status" value="1"/>
</dbReference>
<dbReference type="GO" id="GO:0005886">
    <property type="term" value="C:plasma membrane"/>
    <property type="evidence" value="ECO:0007669"/>
    <property type="project" value="UniProtKB-SubCell"/>
</dbReference>
<evidence type="ECO:0000256" key="12">
    <source>
        <dbReference type="ARBA" id="ARBA00023136"/>
    </source>
</evidence>
<dbReference type="RefSeq" id="WP_123897012.1">
    <property type="nucleotide sequence ID" value="NZ_RPFJ01000006.1"/>
</dbReference>
<dbReference type="Gene3D" id="3.40.50.1000">
    <property type="entry name" value="HAD superfamily/HAD-like"/>
    <property type="match status" value="1"/>
</dbReference>
<comment type="caution">
    <text evidence="16">The sequence shown here is derived from an EMBL/GenBank/DDBJ whole genome shotgun (WGS) entry which is preliminary data.</text>
</comment>
<dbReference type="PANTHER" id="PTHR43520:SF5">
    <property type="entry name" value="CATION-TRANSPORTING P-TYPE ATPASE-RELATED"/>
    <property type="match status" value="1"/>
</dbReference>
<dbReference type="Proteomes" id="UP000270856">
    <property type="component" value="Unassembled WGS sequence"/>
</dbReference>
<dbReference type="SUPFAM" id="SSF55008">
    <property type="entry name" value="HMA, heavy metal-associated domain"/>
    <property type="match status" value="1"/>
</dbReference>
<proteinExistence type="inferred from homology"/>
<keyword evidence="17" id="KW-1185">Reference proteome</keyword>
<dbReference type="EMBL" id="RPFJ01000006">
    <property type="protein sequence ID" value="RPD98698.1"/>
    <property type="molecule type" value="Genomic_DNA"/>
</dbReference>
<evidence type="ECO:0000256" key="6">
    <source>
        <dbReference type="ARBA" id="ARBA00022692"/>
    </source>
</evidence>
<organism evidence="16 17">
    <name type="scientific">Aureibaculum marinum</name>
    <dbReference type="NCBI Taxonomy" id="2487930"/>
    <lineage>
        <taxon>Bacteria</taxon>
        <taxon>Pseudomonadati</taxon>
        <taxon>Bacteroidota</taxon>
        <taxon>Flavobacteriia</taxon>
        <taxon>Flavobacteriales</taxon>
        <taxon>Flavobacteriaceae</taxon>
        <taxon>Aureibaculum</taxon>
    </lineage>
</organism>
<dbReference type="CDD" id="cd00371">
    <property type="entry name" value="HMA"/>
    <property type="match status" value="1"/>
</dbReference>
<accession>A0A3N4NWQ5</accession>
<feature type="transmembrane region" description="Helical" evidence="13">
    <location>
        <begin position="264"/>
        <end position="282"/>
    </location>
</feature>
<feature type="transmembrane region" description="Helical" evidence="13">
    <location>
        <begin position="443"/>
        <end position="467"/>
    </location>
</feature>
<dbReference type="Gene3D" id="3.30.70.100">
    <property type="match status" value="1"/>
</dbReference>
<dbReference type="InterPro" id="IPR023299">
    <property type="entry name" value="ATPase_P-typ_cyto_dom_N"/>
</dbReference>
<comment type="similarity">
    <text evidence="2">Belongs to the cation transport ATPase (P-type) (TC 3.A.3) family. Type IB subfamily.</text>
</comment>
<dbReference type="Gene3D" id="2.70.150.10">
    <property type="entry name" value="Calcium-transporting ATPase, cytoplasmic transduction domain A"/>
    <property type="match status" value="1"/>
</dbReference>
<evidence type="ECO:0000256" key="10">
    <source>
        <dbReference type="ARBA" id="ARBA00022989"/>
    </source>
</evidence>
<evidence type="ECO:0000259" key="14">
    <source>
        <dbReference type="Pfam" id="PF00122"/>
    </source>
</evidence>
<protein>
    <submittedName>
        <fullName evidence="16">HAD family hydrolase</fullName>
    </submittedName>
</protein>
<dbReference type="InterPro" id="IPR059000">
    <property type="entry name" value="ATPase_P-type_domA"/>
</dbReference>
<dbReference type="GO" id="GO:0016887">
    <property type="term" value="F:ATP hydrolysis activity"/>
    <property type="evidence" value="ECO:0007669"/>
    <property type="project" value="InterPro"/>
</dbReference>
<reference evidence="16 17" key="1">
    <citation type="submission" date="2018-11" db="EMBL/GenBank/DDBJ databases">
        <title>Aureibaculum marinum gen. nov., sp. nov., a member of the family Flavobacteriaceae isolated from the Bohai Sea.</title>
        <authorList>
            <person name="Ji X."/>
        </authorList>
    </citation>
    <scope>NUCLEOTIDE SEQUENCE [LARGE SCALE GENOMIC DNA]</scope>
    <source>
        <strain evidence="16 17">BH-SD17</strain>
    </source>
</reference>
<dbReference type="InterPro" id="IPR023214">
    <property type="entry name" value="HAD_sf"/>
</dbReference>
<dbReference type="NCBIfam" id="TIGR01494">
    <property type="entry name" value="ATPase_P-type"/>
    <property type="match status" value="1"/>
</dbReference>
<dbReference type="InterPro" id="IPR001757">
    <property type="entry name" value="P_typ_ATPase"/>
</dbReference>
<keyword evidence="9" id="KW-1278">Translocase</keyword>
<keyword evidence="3" id="KW-0813">Transport</keyword>
<comment type="subcellular location">
    <subcellularLocation>
        <location evidence="1">Cell membrane</location>
        <topology evidence="1">Multi-pass membrane protein</topology>
    </subcellularLocation>
</comment>
<evidence type="ECO:0000256" key="3">
    <source>
        <dbReference type="ARBA" id="ARBA00022448"/>
    </source>
</evidence>
<feature type="transmembrane region" description="Helical" evidence="13">
    <location>
        <begin position="420"/>
        <end position="437"/>
    </location>
</feature>
<evidence type="ECO:0000256" key="5">
    <source>
        <dbReference type="ARBA" id="ARBA00022553"/>
    </source>
</evidence>
<name>A0A3N4NWQ5_9FLAO</name>
<keyword evidence="4" id="KW-1003">Cell membrane</keyword>
<evidence type="ECO:0000256" key="1">
    <source>
        <dbReference type="ARBA" id="ARBA00004651"/>
    </source>
</evidence>
<dbReference type="PRINTS" id="PR00943">
    <property type="entry name" value="CUATPASE"/>
</dbReference>
<dbReference type="Pfam" id="PF00122">
    <property type="entry name" value="E1-E2_ATPase"/>
    <property type="match status" value="1"/>
</dbReference>
<evidence type="ECO:0000256" key="4">
    <source>
        <dbReference type="ARBA" id="ARBA00022475"/>
    </source>
</evidence>
<evidence type="ECO:0000256" key="11">
    <source>
        <dbReference type="ARBA" id="ARBA00023065"/>
    </source>
</evidence>
<dbReference type="PRINTS" id="PR00119">
    <property type="entry name" value="CATATPASE"/>
</dbReference>
<keyword evidence="5" id="KW-0597">Phosphoprotein</keyword>
<keyword evidence="16" id="KW-0378">Hydrolase</keyword>
<dbReference type="GO" id="GO:0055070">
    <property type="term" value="P:copper ion homeostasis"/>
    <property type="evidence" value="ECO:0007669"/>
    <property type="project" value="TreeGrafter"/>
</dbReference>
<feature type="transmembrane region" description="Helical" evidence="13">
    <location>
        <begin position="206"/>
        <end position="228"/>
    </location>
</feature>
<gene>
    <name evidence="16" type="ORF">EGM88_05780</name>
</gene>
<evidence type="ECO:0000256" key="2">
    <source>
        <dbReference type="ARBA" id="ARBA00006024"/>
    </source>
</evidence>
<dbReference type="SUPFAM" id="SSF56784">
    <property type="entry name" value="HAD-like"/>
    <property type="match status" value="1"/>
</dbReference>
<evidence type="ECO:0000256" key="13">
    <source>
        <dbReference type="SAM" id="Phobius"/>
    </source>
</evidence>
<evidence type="ECO:0000259" key="15">
    <source>
        <dbReference type="Pfam" id="PF12156"/>
    </source>
</evidence>
<feature type="transmembrane region" description="Helical" evidence="13">
    <location>
        <begin position="733"/>
        <end position="754"/>
    </location>
</feature>
<feature type="domain" description="P-type ATPase A" evidence="14">
    <location>
        <begin position="301"/>
        <end position="396"/>
    </location>
</feature>
<keyword evidence="7" id="KW-0479">Metal-binding</keyword>
<keyword evidence="6 13" id="KW-0812">Transmembrane</keyword>
<dbReference type="InterPro" id="IPR036163">
    <property type="entry name" value="HMA_dom_sf"/>
</dbReference>
<evidence type="ECO:0000256" key="9">
    <source>
        <dbReference type="ARBA" id="ARBA00022967"/>
    </source>
</evidence>
<evidence type="ECO:0000313" key="16">
    <source>
        <dbReference type="EMBL" id="RPD98698.1"/>
    </source>
</evidence>
<evidence type="ECO:0000256" key="8">
    <source>
        <dbReference type="ARBA" id="ARBA00022842"/>
    </source>
</evidence>
<feature type="transmembrane region" description="Helical" evidence="13">
    <location>
        <begin position="760"/>
        <end position="785"/>
    </location>
</feature>
<keyword evidence="11" id="KW-0406">Ion transport</keyword>
<dbReference type="SUPFAM" id="SSF81653">
    <property type="entry name" value="Calcium ATPase, transduction domain A"/>
    <property type="match status" value="1"/>
</dbReference>
<dbReference type="AlphaFoldDB" id="A0A3N4NWQ5"/>
<evidence type="ECO:0000313" key="17">
    <source>
        <dbReference type="Proteomes" id="UP000270856"/>
    </source>
</evidence>
<dbReference type="InterPro" id="IPR036412">
    <property type="entry name" value="HAD-like_sf"/>
</dbReference>
<dbReference type="OrthoDB" id="1521937at2"/>
<feature type="transmembrane region" description="Helical" evidence="13">
    <location>
        <begin position="167"/>
        <end position="186"/>
    </location>
</feature>
<dbReference type="Pfam" id="PF12156">
    <property type="entry name" value="ATPase-cat_bd"/>
    <property type="match status" value="1"/>
</dbReference>
<dbReference type="InterPro" id="IPR018303">
    <property type="entry name" value="ATPase_P-typ_P_site"/>
</dbReference>
<sequence>MTKKTCFHCGNDCGSKPVVYDSKNFCCNGCKTVYEIFNENDLTCYYDLENAPGKIPEDIKGKYSYLDDEKIVEKLYDFKDGETRVITFYIPHIHCSSCIWILENLNKLNSAISTSQVNFPRKEVRVTFNCKAISLRQVVELLSSIGYEPLISLEDATVSKRKIDRSLIYKIGVAGFAFGNIMLMSVPEYLQAEEFWLDRYKFFFKLIIFVMILPVMFYSATDYFVSAFKGLKHKILNIDVPIVLGMIVLFLRSSYEVFFNVGQGYFDSLAGFVFFLLLGKIFQQQTYSFLSFERDYKSYFPVAVTKINKDRSEKNVAIYDVKKGDRLLIRDKELIPADGILIAGNAEIDYSFVTGESLPVTKKSGDKLFAGGKQLSGAIEMEILQTVSQSYLTQLWSNDVFKREKISGIKSLTDSISKRFTIIVLFIAFLAGLYWYFVDVSMVANVVTAVLIVACPCALALSAPFALGNMLRIFGKRKLYLKNADVIEDLSKVDTIIFDKTGTITNNKAKVFYDGELLIEKEIVAVKSVLRASNHPLSRMLYEEMEDVEVVEVSDFKEFVGKGLEGRVNDINVKIGSAQFLNTKNEEVLQTQSFISINGVIKGKYIFKNSYRKGLNAIFNELKSDYELGILSGDNDGEKQQLKTMLPENATLIFNKKPTDKLNYIKGLQNKGKNVLMIGDGLNDAGALVQSNVGLVVSENINVFSPASDGIVDASKFYKLPKFLKLSKKTLKVVKMSFVVSVLYNLIGMMFAITGNLSPIVAAILMPLSSITIVIFVTLGTNILASER</sequence>
<keyword evidence="12 13" id="KW-0472">Membrane</keyword>
<feature type="transmembrane region" description="Helical" evidence="13">
    <location>
        <begin position="235"/>
        <end position="252"/>
    </location>
</feature>
<dbReference type="InterPro" id="IPR008250">
    <property type="entry name" value="ATPase_P-typ_transduc_dom_A_sf"/>
</dbReference>
<feature type="domain" description="Putative metal-binding" evidence="15">
    <location>
        <begin position="5"/>
        <end position="77"/>
    </location>
</feature>
<dbReference type="PANTHER" id="PTHR43520">
    <property type="entry name" value="ATP7, ISOFORM B"/>
    <property type="match status" value="1"/>
</dbReference>
<dbReference type="InterPro" id="IPR006121">
    <property type="entry name" value="HMA_dom"/>
</dbReference>
<dbReference type="GO" id="GO:0005507">
    <property type="term" value="F:copper ion binding"/>
    <property type="evidence" value="ECO:0007669"/>
    <property type="project" value="TreeGrafter"/>
</dbReference>
<dbReference type="InterPro" id="IPR023298">
    <property type="entry name" value="ATPase_P-typ_TM_dom_sf"/>
</dbReference>